<comment type="caution">
    <text evidence="2">The sequence shown here is derived from an EMBL/GenBank/DDBJ whole genome shotgun (WGS) entry which is preliminary data.</text>
</comment>
<accession>A0ABQ7E5Z1</accession>
<proteinExistence type="predicted"/>
<keyword evidence="3" id="KW-1185">Reference proteome</keyword>
<protein>
    <submittedName>
        <fullName evidence="2">Uncharacterized protein</fullName>
    </submittedName>
</protein>
<dbReference type="Proteomes" id="UP000266723">
    <property type="component" value="Unassembled WGS sequence"/>
</dbReference>
<keyword evidence="1" id="KW-0812">Transmembrane</keyword>
<gene>
    <name evidence="2" type="ORF">DY000_02023665</name>
</gene>
<reference evidence="2 3" key="1">
    <citation type="journal article" date="2020" name="BMC Genomics">
        <title>Intraspecific diversification of the crop wild relative Brassica cretica Lam. using demographic model selection.</title>
        <authorList>
            <person name="Kioukis A."/>
            <person name="Michalopoulou V.A."/>
            <person name="Briers L."/>
            <person name="Pirintsos S."/>
            <person name="Studholme D.J."/>
            <person name="Pavlidis P."/>
            <person name="Sarris P.F."/>
        </authorList>
    </citation>
    <scope>NUCLEOTIDE SEQUENCE [LARGE SCALE GENOMIC DNA]</scope>
    <source>
        <strain evidence="3">cv. PFS-1207/04</strain>
    </source>
</reference>
<name>A0ABQ7E5Z1_BRACR</name>
<evidence type="ECO:0000313" key="3">
    <source>
        <dbReference type="Proteomes" id="UP000266723"/>
    </source>
</evidence>
<feature type="transmembrane region" description="Helical" evidence="1">
    <location>
        <begin position="6"/>
        <end position="25"/>
    </location>
</feature>
<dbReference type="EMBL" id="QGKV02000299">
    <property type="protein sequence ID" value="KAF3592384.1"/>
    <property type="molecule type" value="Genomic_DNA"/>
</dbReference>
<sequence length="132" mass="14810">MSIDGVVLLSIDFWFMLSIAAAWRVSIDTSLVDLRIVHESAGSFFEEPRNPLFIVVLAFAISHVNMDRASIDAMLLIEKQPHGLSHPEMDQLVLQFRQEKIPQESHYGAPLACLLLASVLPLQQRGLRNGFL</sequence>
<evidence type="ECO:0000313" key="2">
    <source>
        <dbReference type="EMBL" id="KAF3592384.1"/>
    </source>
</evidence>
<organism evidence="2 3">
    <name type="scientific">Brassica cretica</name>
    <name type="common">Mustard</name>
    <dbReference type="NCBI Taxonomy" id="69181"/>
    <lineage>
        <taxon>Eukaryota</taxon>
        <taxon>Viridiplantae</taxon>
        <taxon>Streptophyta</taxon>
        <taxon>Embryophyta</taxon>
        <taxon>Tracheophyta</taxon>
        <taxon>Spermatophyta</taxon>
        <taxon>Magnoliopsida</taxon>
        <taxon>eudicotyledons</taxon>
        <taxon>Gunneridae</taxon>
        <taxon>Pentapetalae</taxon>
        <taxon>rosids</taxon>
        <taxon>malvids</taxon>
        <taxon>Brassicales</taxon>
        <taxon>Brassicaceae</taxon>
        <taxon>Brassiceae</taxon>
        <taxon>Brassica</taxon>
    </lineage>
</organism>
<keyword evidence="1" id="KW-0472">Membrane</keyword>
<evidence type="ECO:0000256" key="1">
    <source>
        <dbReference type="SAM" id="Phobius"/>
    </source>
</evidence>
<keyword evidence="1" id="KW-1133">Transmembrane helix</keyword>